<proteinExistence type="predicted"/>
<protein>
    <submittedName>
        <fullName evidence="1">Uncharacterized protein</fullName>
    </submittedName>
</protein>
<dbReference type="Proteomes" id="UP000003340">
    <property type="component" value="Unassembled WGS sequence"/>
</dbReference>
<dbReference type="AlphaFoldDB" id="C0EC88"/>
<sequence>MTSCPLESVPPFLSQKYLPTMIEPQKHGFCDSFFCYFRKMKFFLPNEQDGNTSFVRNA</sequence>
<comment type="caution">
    <text evidence="1">The sequence shown here is derived from an EMBL/GenBank/DDBJ whole genome shotgun (WGS) entry which is preliminary data.</text>
</comment>
<name>C0EC88_9FIRM</name>
<dbReference type="EMBL" id="ACEC01000047">
    <property type="protein sequence ID" value="EEG30889.1"/>
    <property type="molecule type" value="Genomic_DNA"/>
</dbReference>
<reference evidence="1 2" key="1">
    <citation type="submission" date="2009-01" db="EMBL/GenBank/DDBJ databases">
        <authorList>
            <person name="Fulton L."/>
            <person name="Clifton S."/>
            <person name="Fulton B."/>
            <person name="Xu J."/>
            <person name="Minx P."/>
            <person name="Pepin K.H."/>
            <person name="Johnson M."/>
            <person name="Bhonagiri V."/>
            <person name="Nash W.E."/>
            <person name="Mardis E.R."/>
            <person name="Wilson R.K."/>
        </authorList>
    </citation>
    <scope>NUCLEOTIDE SEQUENCE [LARGE SCALE GENOMIC DNA]</scope>
    <source>
        <strain evidence="1 2">DSM 5476</strain>
    </source>
</reference>
<gene>
    <name evidence="1" type="ORF">CLOSTMETH_01457</name>
</gene>
<organism evidence="1 2">
    <name type="scientific">[Clostridium] methylpentosum DSM 5476</name>
    <dbReference type="NCBI Taxonomy" id="537013"/>
    <lineage>
        <taxon>Bacteria</taxon>
        <taxon>Bacillati</taxon>
        <taxon>Bacillota</taxon>
        <taxon>Clostridia</taxon>
        <taxon>Eubacteriales</taxon>
        <taxon>Oscillospiraceae</taxon>
        <taxon>Oscillospiraceae incertae sedis</taxon>
    </lineage>
</organism>
<dbReference type="STRING" id="537013.CLOSTMETH_01457"/>
<evidence type="ECO:0000313" key="1">
    <source>
        <dbReference type="EMBL" id="EEG30889.1"/>
    </source>
</evidence>
<reference evidence="1 2" key="2">
    <citation type="submission" date="2009-02" db="EMBL/GenBank/DDBJ databases">
        <title>Draft genome sequence of Clostridium methylpentosum (DSM 5476).</title>
        <authorList>
            <person name="Sudarsanam P."/>
            <person name="Ley R."/>
            <person name="Guruge J."/>
            <person name="Turnbaugh P.J."/>
            <person name="Mahowald M."/>
            <person name="Liep D."/>
            <person name="Gordon J."/>
        </authorList>
    </citation>
    <scope>NUCLEOTIDE SEQUENCE [LARGE SCALE GENOMIC DNA]</scope>
    <source>
        <strain evidence="1 2">DSM 5476</strain>
    </source>
</reference>
<keyword evidence="2" id="KW-1185">Reference proteome</keyword>
<evidence type="ECO:0000313" key="2">
    <source>
        <dbReference type="Proteomes" id="UP000003340"/>
    </source>
</evidence>
<dbReference type="HOGENOM" id="CLU_2971373_0_0_9"/>
<accession>C0EC88</accession>